<dbReference type="InterPro" id="IPR002938">
    <property type="entry name" value="FAD-bd"/>
</dbReference>
<dbReference type="Proteomes" id="UP000198406">
    <property type="component" value="Unassembled WGS sequence"/>
</dbReference>
<dbReference type="PANTHER" id="PTHR46972">
    <property type="entry name" value="MONOOXYGENASE ASQM-RELATED"/>
    <property type="match status" value="1"/>
</dbReference>
<feature type="domain" description="FAD-binding" evidence="5">
    <location>
        <begin position="96"/>
        <end position="287"/>
    </location>
</feature>
<evidence type="ECO:0000256" key="4">
    <source>
        <dbReference type="ARBA" id="ARBA00023033"/>
    </source>
</evidence>
<gene>
    <name evidence="6" type="ORF">FisN_5Lh260</name>
</gene>
<organism evidence="6 7">
    <name type="scientific">Fistulifera solaris</name>
    <name type="common">Oleaginous diatom</name>
    <dbReference type="NCBI Taxonomy" id="1519565"/>
    <lineage>
        <taxon>Eukaryota</taxon>
        <taxon>Sar</taxon>
        <taxon>Stramenopiles</taxon>
        <taxon>Ochrophyta</taxon>
        <taxon>Bacillariophyta</taxon>
        <taxon>Bacillariophyceae</taxon>
        <taxon>Bacillariophycidae</taxon>
        <taxon>Naviculales</taxon>
        <taxon>Naviculaceae</taxon>
        <taxon>Fistulifera</taxon>
    </lineage>
</organism>
<evidence type="ECO:0000256" key="1">
    <source>
        <dbReference type="ARBA" id="ARBA00022630"/>
    </source>
</evidence>
<dbReference type="InterPro" id="IPR036188">
    <property type="entry name" value="FAD/NAD-bd_sf"/>
</dbReference>
<protein>
    <recommendedName>
        <fullName evidence="5">FAD-binding domain-containing protein</fullName>
    </recommendedName>
</protein>
<sequence length="520" mass="57952">MKSAVFLLPWWSTFRSGRNQQFVCWGSLQKSLSSTMQLEWKVCNACHGEGMLKRPSSRKARKKGLSERVESCGSCSASGLVPSDERVPANDRFPRVAIVGGGLAGWALAAACRHRGIPYDVFERDAHFIDRAQGYGLTMQQASKALKGFGIWKLEDGITSTKHIVHTADGTVVGQWGMRHWKQEDGEEEIKSSEGKKEPRRQNIHIARQSLRRQLLQVASGQEDIQNVNCDRIHWNYRLLNYEKLENKQVLLTFLNIKSGARVHHTADLVVGADGIRSQVREQLVGDSLRYLNCFVMLGICELLEIDRSQSELLDGKTVFQTADGTTRLYMMPYSSSAYMWQLSFPFSESDSLDLAKKGNEAFLEEARRRCSNWHNPIEFILKSTPSYLVSGYPVYDRAILSPSTLFMGDIGSLENIGDRVVTLIGDAAHPMSPFKGQGANQALLDALSLTKSIYRAASESGDKQEVIRKAIEAYEAEMLPRSAVKVKASAEAAEFLHTSVAIEPGDVTRGGASKRQKQE</sequence>
<proteinExistence type="predicted"/>
<keyword evidence="2" id="KW-0274">FAD</keyword>
<reference evidence="6 7" key="1">
    <citation type="journal article" date="2015" name="Plant Cell">
        <title>Oil accumulation by the oleaginous diatom Fistulifera solaris as revealed by the genome and transcriptome.</title>
        <authorList>
            <person name="Tanaka T."/>
            <person name="Maeda Y."/>
            <person name="Veluchamy A."/>
            <person name="Tanaka M."/>
            <person name="Abida H."/>
            <person name="Marechal E."/>
            <person name="Bowler C."/>
            <person name="Muto M."/>
            <person name="Sunaga Y."/>
            <person name="Tanaka M."/>
            <person name="Yoshino T."/>
            <person name="Taniguchi T."/>
            <person name="Fukuda Y."/>
            <person name="Nemoto M."/>
            <person name="Matsumoto M."/>
            <person name="Wong P.S."/>
            <person name="Aburatani S."/>
            <person name="Fujibuchi W."/>
        </authorList>
    </citation>
    <scope>NUCLEOTIDE SEQUENCE [LARGE SCALE GENOMIC DNA]</scope>
    <source>
        <strain evidence="6 7">JPCC DA0580</strain>
    </source>
</reference>
<dbReference type="GO" id="GO:0071949">
    <property type="term" value="F:FAD binding"/>
    <property type="evidence" value="ECO:0007669"/>
    <property type="project" value="InterPro"/>
</dbReference>
<keyword evidence="1" id="KW-0285">Flavoprotein</keyword>
<dbReference type="Pfam" id="PF01494">
    <property type="entry name" value="FAD_binding_3"/>
    <property type="match status" value="2"/>
</dbReference>
<dbReference type="AlphaFoldDB" id="A0A1Z5JIL5"/>
<evidence type="ECO:0000313" key="7">
    <source>
        <dbReference type="Proteomes" id="UP000198406"/>
    </source>
</evidence>
<keyword evidence="4" id="KW-0503">Monooxygenase</keyword>
<accession>A0A1Z5JIL5</accession>
<dbReference type="OrthoDB" id="655030at2759"/>
<keyword evidence="7" id="KW-1185">Reference proteome</keyword>
<dbReference type="InParanoid" id="A0A1Z5JIL5"/>
<evidence type="ECO:0000313" key="6">
    <source>
        <dbReference type="EMBL" id="GAX13845.1"/>
    </source>
</evidence>
<dbReference type="GO" id="GO:0004497">
    <property type="term" value="F:monooxygenase activity"/>
    <property type="evidence" value="ECO:0007669"/>
    <property type="project" value="UniProtKB-KW"/>
</dbReference>
<name>A0A1Z5JIL5_FISSO</name>
<feature type="domain" description="FAD-binding" evidence="5">
    <location>
        <begin position="422"/>
        <end position="483"/>
    </location>
</feature>
<dbReference type="EMBL" id="BDSP01000074">
    <property type="protein sequence ID" value="GAX13845.1"/>
    <property type="molecule type" value="Genomic_DNA"/>
</dbReference>
<evidence type="ECO:0000259" key="5">
    <source>
        <dbReference type="Pfam" id="PF01494"/>
    </source>
</evidence>
<evidence type="ECO:0000256" key="3">
    <source>
        <dbReference type="ARBA" id="ARBA00023002"/>
    </source>
</evidence>
<comment type="caution">
    <text evidence="6">The sequence shown here is derived from an EMBL/GenBank/DDBJ whole genome shotgun (WGS) entry which is preliminary data.</text>
</comment>
<keyword evidence="3" id="KW-0560">Oxidoreductase</keyword>
<dbReference type="PRINTS" id="PR00420">
    <property type="entry name" value="RNGMNOXGNASE"/>
</dbReference>
<dbReference type="Gene3D" id="3.50.50.60">
    <property type="entry name" value="FAD/NAD(P)-binding domain"/>
    <property type="match status" value="1"/>
</dbReference>
<evidence type="ECO:0000256" key="2">
    <source>
        <dbReference type="ARBA" id="ARBA00022827"/>
    </source>
</evidence>
<dbReference type="SUPFAM" id="SSF51905">
    <property type="entry name" value="FAD/NAD(P)-binding domain"/>
    <property type="match status" value="1"/>
</dbReference>
<dbReference type="PANTHER" id="PTHR46972:SF1">
    <property type="entry name" value="FAD DEPENDENT OXIDOREDUCTASE DOMAIN-CONTAINING PROTEIN"/>
    <property type="match status" value="1"/>
</dbReference>